<evidence type="ECO:0000313" key="4">
    <source>
        <dbReference type="EMBL" id="GIG36508.1"/>
    </source>
</evidence>
<dbReference type="InterPro" id="IPR002931">
    <property type="entry name" value="Transglutaminase-like"/>
</dbReference>
<evidence type="ECO:0000256" key="1">
    <source>
        <dbReference type="SAM" id="MobiDB-lite"/>
    </source>
</evidence>
<dbReference type="InterPro" id="IPR038765">
    <property type="entry name" value="Papain-like_cys_pep_sf"/>
</dbReference>
<dbReference type="Proteomes" id="UP000642125">
    <property type="component" value="Unassembled WGS sequence"/>
</dbReference>
<keyword evidence="5" id="KW-1185">Reference proteome</keyword>
<keyword evidence="2" id="KW-0812">Transmembrane</keyword>
<proteinExistence type="predicted"/>
<evidence type="ECO:0000256" key="2">
    <source>
        <dbReference type="SAM" id="Phobius"/>
    </source>
</evidence>
<name>A0A919PAB4_9CELL</name>
<sequence length="785" mass="82153">MTDPQGAQGHDRPQPSDPDATPVRGVPAVPPVPEAPPAGVRAAGNPFAPPSAGSPSAVRPPAATPPAPPTASRPPRRAVAWTAGGVAAALVVVAGGLGVGRLVRDDDPARPGTAPADVQRVDLGAAEFDDVLLDVAPTHEFSLPIEWALEDLPDAPTDRGVVQVFADQQLTIPATDAIAHVSWDGTISVSPPNHEILAFVPDFEEQFGDSEEVTLNAAGEWGVHDRYFIAEYRDRATGEPLPEPRVTAFTVDDDEQAVQSSVRVDDDGVAHFSWDAVEGADEYYMVRADDMGVDVIGTTSGTTWSSIEQDADVQAALAATEVLDRDVYAMNQAFTVGLFGEDDAVDGFTDDGLAVAPGFGVVAVVDGEVGPLAVQGGADLVSRLPAQEAFNAAEEMGVTGATVKTLEQLPTSYPVSLADGSTVVRPVTYDADAITEAETWTGTEDDAGNVTITGSRIDYRIPYRVVGTMFTDTYTVRAPDMEAARAGARAADERAAAARARTGDEQSYVYVEAGAGDPGEGDVVSRVAPEVPYQVNGSNPLTTYLAANLVAGERYVDVSAFVGRGSAITPTGVSLWDAFDEALAQNPMALAYGRTSVGYSPDQQLLSISYTGFDSEAARVSEQESVAAAVQDVVGRVVTDGMSDRDKAVAIGDYLAANAEYDYAALDVARQSTFASIEAPHAFVATGVLVDGLGVCASYAQAYKALADAAGLEAVYVTGTANASGEGHAWNKVKVDGAWRVVDPTWNDSSDPNRYLLQTDAEAAGDRTEDTDWMLDSRVAEYAAG</sequence>
<dbReference type="Gene3D" id="3.10.620.30">
    <property type="match status" value="1"/>
</dbReference>
<accession>A0A919PAB4</accession>
<dbReference type="SMART" id="SM00460">
    <property type="entry name" value="TGc"/>
    <property type="match status" value="1"/>
</dbReference>
<dbReference type="AlphaFoldDB" id="A0A919PAB4"/>
<dbReference type="GO" id="GO:0005737">
    <property type="term" value="C:cytoplasm"/>
    <property type="evidence" value="ECO:0007669"/>
    <property type="project" value="TreeGrafter"/>
</dbReference>
<reference evidence="4" key="1">
    <citation type="submission" date="2021-01" db="EMBL/GenBank/DDBJ databases">
        <title>Whole genome shotgun sequence of Cellulomonas pakistanensis NBRC 110800.</title>
        <authorList>
            <person name="Komaki H."/>
            <person name="Tamura T."/>
        </authorList>
    </citation>
    <scope>NUCLEOTIDE SEQUENCE</scope>
    <source>
        <strain evidence="4">NBRC 110800</strain>
    </source>
</reference>
<feature type="domain" description="Transglutaminase-like" evidence="3">
    <location>
        <begin position="688"/>
        <end position="746"/>
    </location>
</feature>
<evidence type="ECO:0000259" key="3">
    <source>
        <dbReference type="SMART" id="SM00460"/>
    </source>
</evidence>
<dbReference type="SUPFAM" id="SSF54001">
    <property type="entry name" value="Cysteine proteinases"/>
    <property type="match status" value="1"/>
</dbReference>
<dbReference type="EMBL" id="BONO01000012">
    <property type="protein sequence ID" value="GIG36508.1"/>
    <property type="molecule type" value="Genomic_DNA"/>
</dbReference>
<evidence type="ECO:0000313" key="5">
    <source>
        <dbReference type="Proteomes" id="UP000642125"/>
    </source>
</evidence>
<protein>
    <recommendedName>
        <fullName evidence="3">Transglutaminase-like domain-containing protein</fullName>
    </recommendedName>
</protein>
<feature type="compositionally biased region" description="Low complexity" evidence="1">
    <location>
        <begin position="37"/>
        <end position="61"/>
    </location>
</feature>
<dbReference type="Pfam" id="PF01841">
    <property type="entry name" value="Transglut_core"/>
    <property type="match status" value="1"/>
</dbReference>
<feature type="compositionally biased region" description="Pro residues" evidence="1">
    <location>
        <begin position="62"/>
        <end position="72"/>
    </location>
</feature>
<keyword evidence="2" id="KW-1133">Transmembrane helix</keyword>
<keyword evidence="2" id="KW-0472">Membrane</keyword>
<dbReference type="RefSeq" id="WP_203668526.1">
    <property type="nucleotide sequence ID" value="NZ_BONO01000012.1"/>
</dbReference>
<feature type="region of interest" description="Disordered" evidence="1">
    <location>
        <begin position="1"/>
        <end position="76"/>
    </location>
</feature>
<dbReference type="PANTHER" id="PTHR46333:SF2">
    <property type="entry name" value="CYTOKINESIS PROTEIN 3"/>
    <property type="match status" value="1"/>
</dbReference>
<feature type="transmembrane region" description="Helical" evidence="2">
    <location>
        <begin position="78"/>
        <end position="100"/>
    </location>
</feature>
<dbReference type="PANTHER" id="PTHR46333">
    <property type="entry name" value="CYTOKINESIS PROTEIN 3"/>
    <property type="match status" value="1"/>
</dbReference>
<gene>
    <name evidence="4" type="ORF">Cpa01nite_18890</name>
</gene>
<organism evidence="4 5">
    <name type="scientific">Cellulomonas pakistanensis</name>
    <dbReference type="NCBI Taxonomy" id="992287"/>
    <lineage>
        <taxon>Bacteria</taxon>
        <taxon>Bacillati</taxon>
        <taxon>Actinomycetota</taxon>
        <taxon>Actinomycetes</taxon>
        <taxon>Micrococcales</taxon>
        <taxon>Cellulomonadaceae</taxon>
        <taxon>Cellulomonas</taxon>
    </lineage>
</organism>
<dbReference type="InterPro" id="IPR052557">
    <property type="entry name" value="CAP/Cytokinesis_protein"/>
</dbReference>
<comment type="caution">
    <text evidence="4">The sequence shown here is derived from an EMBL/GenBank/DDBJ whole genome shotgun (WGS) entry which is preliminary data.</text>
</comment>